<keyword evidence="2" id="KW-1185">Reference proteome</keyword>
<evidence type="ECO:0000313" key="1">
    <source>
        <dbReference type="EMBL" id="WNM58137.1"/>
    </source>
</evidence>
<sequence length="414" mass="48289">MILPISNKKDSDNEEMSSHRSVVFQYLKLPGEKKRFVCLQQSILVFAWMLFFIKDSLTPIVRFDSKTSRGRLFVKQLQSYLGFVKRNIRCLSHFLGYKFQVFSRQEVVELPCYGQICVRIHKGYKIFDFHRGVAIKVFDRHVNSAAIRDEIDILKVVSRIEFASSIKKWSIEGRWYEEEYVNGSLDSSYKPLDSGALIEKFSNEILQHLTSLTLFQKPLTKNAIEHAFDMTKALSFKISPRQASPGGEYPKILSFMDSMVHRLRTEGDYPIFLVFAHGDFVPANMLNTRYGLKIIDWEGAGYRSALFDFYSYFFYRPACREVPVTELVSEINTALPMFISGLAENAPEVSNSLKTCEKGYRWIFYLEMICRLVDREMTDKNLNMMHYIQEYIKAFSLYEDLCGNENERHSKNPR</sequence>
<organism evidence="1 2">
    <name type="scientific">Candidatus Nitrospira allomarina</name>
    <dbReference type="NCBI Taxonomy" id="3020900"/>
    <lineage>
        <taxon>Bacteria</taxon>
        <taxon>Pseudomonadati</taxon>
        <taxon>Nitrospirota</taxon>
        <taxon>Nitrospiria</taxon>
        <taxon>Nitrospirales</taxon>
        <taxon>Nitrospiraceae</taxon>
        <taxon>Nitrospira</taxon>
    </lineage>
</organism>
<dbReference type="RefSeq" id="WP_312643519.1">
    <property type="nucleotide sequence ID" value="NZ_CP116967.1"/>
</dbReference>
<dbReference type="Gene3D" id="3.90.1200.10">
    <property type="match status" value="1"/>
</dbReference>
<dbReference type="InterPro" id="IPR011009">
    <property type="entry name" value="Kinase-like_dom_sf"/>
</dbReference>
<evidence type="ECO:0000313" key="2">
    <source>
        <dbReference type="Proteomes" id="UP001302719"/>
    </source>
</evidence>
<gene>
    <name evidence="1" type="ORF">PP769_19540</name>
</gene>
<dbReference type="AlphaFoldDB" id="A0AA96JS17"/>
<name>A0AA96JS17_9BACT</name>
<accession>A0AA96JS17</accession>
<dbReference type="EMBL" id="CP116967">
    <property type="protein sequence ID" value="WNM58137.1"/>
    <property type="molecule type" value="Genomic_DNA"/>
</dbReference>
<dbReference type="Proteomes" id="UP001302719">
    <property type="component" value="Chromosome"/>
</dbReference>
<dbReference type="SUPFAM" id="SSF56112">
    <property type="entry name" value="Protein kinase-like (PK-like)"/>
    <property type="match status" value="1"/>
</dbReference>
<dbReference type="KEGG" id="nall:PP769_19540"/>
<reference evidence="1 2" key="1">
    <citation type="submission" date="2023-01" db="EMBL/GenBank/DDBJ databases">
        <title>Cultivation and genomic characterization of new, ubiquitous marine nitrite-oxidizing bacteria from the Nitrospirales.</title>
        <authorList>
            <person name="Mueller A.J."/>
            <person name="Daebeler A."/>
            <person name="Herbold C.W."/>
            <person name="Kirkegaard R.H."/>
            <person name="Daims H."/>
        </authorList>
    </citation>
    <scope>NUCLEOTIDE SEQUENCE [LARGE SCALE GENOMIC DNA]</scope>
    <source>
        <strain evidence="1 2">VA</strain>
    </source>
</reference>
<proteinExistence type="predicted"/>
<protein>
    <submittedName>
        <fullName evidence="1">Uncharacterized protein</fullName>
    </submittedName>
</protein>